<name>A0ABS8HTH4_9FIRM</name>
<dbReference type="CDD" id="cd00502">
    <property type="entry name" value="DHQase_I"/>
    <property type="match status" value="1"/>
</dbReference>
<proteinExistence type="inferred from homology"/>
<dbReference type="HAMAP" id="MF_00214">
    <property type="entry name" value="AroD"/>
    <property type="match status" value="1"/>
</dbReference>
<comment type="subunit">
    <text evidence="4">Homodimer.</text>
</comment>
<dbReference type="EC" id="4.2.1.10" evidence="4"/>
<feature type="binding site" evidence="4">
    <location>
        <position position="227"/>
    </location>
    <ligand>
        <name>3-dehydroquinate</name>
        <dbReference type="ChEBI" id="CHEBI:32364"/>
    </ligand>
</feature>
<comment type="similarity">
    <text evidence="4">Belongs to the type-I 3-dehydroquinase family.</text>
</comment>
<feature type="active site" description="Proton donor/acceptor" evidence="4">
    <location>
        <position position="139"/>
    </location>
</feature>
<evidence type="ECO:0000256" key="2">
    <source>
        <dbReference type="ARBA" id="ARBA00023239"/>
    </source>
</evidence>
<keyword evidence="4" id="KW-0057">Aromatic amino acid biosynthesis</keyword>
<comment type="catalytic activity">
    <reaction evidence="1 4">
        <text>3-dehydroquinate = 3-dehydroshikimate + H2O</text>
        <dbReference type="Rhea" id="RHEA:21096"/>
        <dbReference type="ChEBI" id="CHEBI:15377"/>
        <dbReference type="ChEBI" id="CHEBI:16630"/>
        <dbReference type="ChEBI" id="CHEBI:32364"/>
        <dbReference type="EC" id="4.2.1.10"/>
    </reaction>
</comment>
<organism evidence="5 6">
    <name type="scientific">Pelosinus baikalensis</name>
    <dbReference type="NCBI Taxonomy" id="2892015"/>
    <lineage>
        <taxon>Bacteria</taxon>
        <taxon>Bacillati</taxon>
        <taxon>Bacillota</taxon>
        <taxon>Negativicutes</taxon>
        <taxon>Selenomonadales</taxon>
        <taxon>Sporomusaceae</taxon>
        <taxon>Pelosinus</taxon>
    </lineage>
</organism>
<dbReference type="RefSeq" id="WP_229535617.1">
    <property type="nucleotide sequence ID" value="NZ_JAJHJB010000018.1"/>
</dbReference>
<dbReference type="PANTHER" id="PTHR43699">
    <property type="entry name" value="3-DEHYDROQUINATE DEHYDRATASE"/>
    <property type="match status" value="1"/>
</dbReference>
<accession>A0ABS8HTH4</accession>
<protein>
    <recommendedName>
        <fullName evidence="4">3-dehydroquinate dehydratase</fullName>
        <shortName evidence="4">3-dehydroquinase</shortName>
        <ecNumber evidence="4">4.2.1.10</ecNumber>
    </recommendedName>
    <alternativeName>
        <fullName evidence="4">Type I DHQase</fullName>
    </alternativeName>
    <alternativeName>
        <fullName evidence="4">Type I dehydroquinase</fullName>
        <shortName evidence="4">DHQ1</shortName>
    </alternativeName>
</protein>
<evidence type="ECO:0000313" key="6">
    <source>
        <dbReference type="Proteomes" id="UP001165492"/>
    </source>
</evidence>
<keyword evidence="4" id="KW-0028">Amino-acid biosynthesis</keyword>
<dbReference type="EMBL" id="JAJHJB010000018">
    <property type="protein sequence ID" value="MCC5466475.1"/>
    <property type="molecule type" value="Genomic_DNA"/>
</dbReference>
<feature type="binding site" evidence="4">
    <location>
        <position position="77"/>
    </location>
    <ligand>
        <name>3-dehydroquinate</name>
        <dbReference type="ChEBI" id="CHEBI:32364"/>
    </ligand>
</feature>
<dbReference type="InterPro" id="IPR013785">
    <property type="entry name" value="Aldolase_TIM"/>
</dbReference>
<reference evidence="5" key="1">
    <citation type="submission" date="2021-11" db="EMBL/GenBank/DDBJ databases">
        <title>Description of a new species Pelosinus isolated from the bottom sediments of Lake Baikal.</title>
        <authorList>
            <person name="Zakharyuk A."/>
        </authorList>
    </citation>
    <scope>NUCLEOTIDE SEQUENCE</scope>
    <source>
        <strain evidence="5">Bkl1</strain>
    </source>
</reference>
<comment type="caution">
    <text evidence="5">The sequence shown here is derived from an EMBL/GenBank/DDBJ whole genome shotgun (WGS) entry which is preliminary data.</text>
</comment>
<evidence type="ECO:0000256" key="3">
    <source>
        <dbReference type="ARBA" id="ARBA00023270"/>
    </source>
</evidence>
<feature type="binding site" evidence="4">
    <location>
        <position position="208"/>
    </location>
    <ligand>
        <name>3-dehydroquinate</name>
        <dbReference type="ChEBI" id="CHEBI:32364"/>
    </ligand>
</feature>
<comment type="function">
    <text evidence="4">Involved in the third step of the chorismate pathway, which leads to the biosynthesis of aromatic amino acids. Catalyzes the cis-dehydration of 3-dehydroquinate (DHQ) and introduces the first double bond of the aromatic ring to yield 3-dehydroshikimate.</text>
</comment>
<dbReference type="GO" id="GO:0003855">
    <property type="term" value="F:3-dehydroquinate dehydratase activity"/>
    <property type="evidence" value="ECO:0007669"/>
    <property type="project" value="UniProtKB-EC"/>
</dbReference>
<gene>
    <name evidence="4 5" type="primary">aroD</name>
    <name evidence="5" type="ORF">LMF89_14045</name>
</gene>
<dbReference type="Pfam" id="PF01487">
    <property type="entry name" value="DHquinase_I"/>
    <property type="match status" value="1"/>
</dbReference>
<evidence type="ECO:0000313" key="5">
    <source>
        <dbReference type="EMBL" id="MCC5466475.1"/>
    </source>
</evidence>
<keyword evidence="6" id="KW-1185">Reference proteome</keyword>
<dbReference type="SUPFAM" id="SSF51569">
    <property type="entry name" value="Aldolase"/>
    <property type="match status" value="1"/>
</dbReference>
<dbReference type="InterPro" id="IPR001381">
    <property type="entry name" value="DHquinase_I"/>
</dbReference>
<dbReference type="Proteomes" id="UP001165492">
    <property type="component" value="Unassembled WGS sequence"/>
</dbReference>
<comment type="pathway">
    <text evidence="4">Metabolic intermediate biosynthesis; chorismate biosynthesis; chorismate from D-erythrose 4-phosphate and phosphoenolpyruvate: step 3/7.</text>
</comment>
<feature type="binding site" evidence="4">
    <location>
        <begin position="41"/>
        <end position="43"/>
    </location>
    <ligand>
        <name>3-dehydroquinate</name>
        <dbReference type="ChEBI" id="CHEBI:32364"/>
    </ligand>
</feature>
<evidence type="ECO:0000256" key="1">
    <source>
        <dbReference type="ARBA" id="ARBA00001864"/>
    </source>
</evidence>
<evidence type="ECO:0000256" key="4">
    <source>
        <dbReference type="HAMAP-Rule" id="MF_00214"/>
    </source>
</evidence>
<dbReference type="Gene3D" id="3.20.20.70">
    <property type="entry name" value="Aldolase class I"/>
    <property type="match status" value="1"/>
</dbReference>
<comment type="caution">
    <text evidence="4">Lacks conserved residue(s) required for the propagation of feature annotation.</text>
</comment>
<dbReference type="NCBIfam" id="TIGR01093">
    <property type="entry name" value="aroD"/>
    <property type="match status" value="1"/>
</dbReference>
<feature type="active site" description="Schiff-base intermediate with substrate" evidence="4">
    <location>
        <position position="166"/>
    </location>
</feature>
<sequence length="250" mass="27054">MSKVIGEGTQPLICTPLVGRNQEIVLAELANVLEKKPDIIEWRADFFEGIANTDEVVTLANKIKGIAGDLPIIFTIRSTREGGQTIPLSDREAIELNAAICTNTSVEYVDCELSNLPEHFQQLCKAARENSTKVIASFHNFNCTPSKESLEQKFKQAEQYGADVAKVAVMPKTLEDVLTLLSVTLEAKNKLKIPVISMSMGGLGAVTRLFGGVFGSTVSFAVGQSSSAPGQVPIEDLNTVFYIVKKSMGM</sequence>
<dbReference type="InterPro" id="IPR050146">
    <property type="entry name" value="Type-I_3-dehydroquinase"/>
</dbReference>
<keyword evidence="3 4" id="KW-0704">Schiff base</keyword>
<feature type="binding site" evidence="4">
    <location>
        <position position="231"/>
    </location>
    <ligand>
        <name>3-dehydroquinate</name>
        <dbReference type="ChEBI" id="CHEBI:32364"/>
    </ligand>
</feature>
<keyword evidence="2 4" id="KW-0456">Lyase</keyword>
<dbReference type="PANTHER" id="PTHR43699:SF1">
    <property type="entry name" value="3-DEHYDROQUINATE DEHYDRATASE"/>
    <property type="match status" value="1"/>
</dbReference>